<dbReference type="InterPro" id="IPR007837">
    <property type="entry name" value="DinB"/>
</dbReference>
<dbReference type="AlphaFoldDB" id="A0A7W2FBH2"/>
<reference evidence="4 5" key="1">
    <citation type="submission" date="2020-07" db="EMBL/GenBank/DDBJ databases">
        <title>Novel species isolated from subtropical streams in China.</title>
        <authorList>
            <person name="Lu H."/>
        </authorList>
    </citation>
    <scope>NUCLEOTIDE SEQUENCE [LARGE SCALE GENOMIC DNA]</scope>
    <source>
        <strain evidence="4 5">LX47W</strain>
    </source>
</reference>
<dbReference type="SUPFAM" id="SSF109854">
    <property type="entry name" value="DinB/YfiT-like putative metalloenzymes"/>
    <property type="match status" value="1"/>
</dbReference>
<proteinExistence type="inferred from homology"/>
<dbReference type="Pfam" id="PF05163">
    <property type="entry name" value="DinB"/>
    <property type="match status" value="1"/>
</dbReference>
<keyword evidence="2 3" id="KW-0479">Metal-binding</keyword>
<protein>
    <submittedName>
        <fullName evidence="4">DinB family protein</fullName>
    </submittedName>
</protein>
<evidence type="ECO:0000313" key="5">
    <source>
        <dbReference type="Proteomes" id="UP000573499"/>
    </source>
</evidence>
<dbReference type="InterPro" id="IPR034660">
    <property type="entry name" value="DinB/YfiT-like"/>
</dbReference>
<dbReference type="Gene3D" id="1.20.120.450">
    <property type="entry name" value="dinb family like domain"/>
    <property type="match status" value="1"/>
</dbReference>
<name>A0A7W2FBH2_9BURK</name>
<comment type="caution">
    <text evidence="4">The sequence shown here is derived from an EMBL/GenBank/DDBJ whole genome shotgun (WGS) entry which is preliminary data.</text>
</comment>
<evidence type="ECO:0000256" key="1">
    <source>
        <dbReference type="ARBA" id="ARBA00008635"/>
    </source>
</evidence>
<accession>A0A7W2FBH2</accession>
<feature type="binding site" evidence="3">
    <location>
        <position position="126"/>
    </location>
    <ligand>
        <name>a divalent metal cation</name>
        <dbReference type="ChEBI" id="CHEBI:60240"/>
    </ligand>
</feature>
<feature type="binding site" evidence="3">
    <location>
        <position position="42"/>
    </location>
    <ligand>
        <name>a divalent metal cation</name>
        <dbReference type="ChEBI" id="CHEBI:60240"/>
    </ligand>
</feature>
<keyword evidence="5" id="KW-1185">Reference proteome</keyword>
<evidence type="ECO:0000256" key="2">
    <source>
        <dbReference type="ARBA" id="ARBA00022723"/>
    </source>
</evidence>
<dbReference type="EMBL" id="JACEZU010000008">
    <property type="protein sequence ID" value="MBA5688656.1"/>
    <property type="molecule type" value="Genomic_DNA"/>
</dbReference>
<organism evidence="4 5">
    <name type="scientific">Rugamonas apoptosis</name>
    <dbReference type="NCBI Taxonomy" id="2758570"/>
    <lineage>
        <taxon>Bacteria</taxon>
        <taxon>Pseudomonadati</taxon>
        <taxon>Pseudomonadota</taxon>
        <taxon>Betaproteobacteria</taxon>
        <taxon>Burkholderiales</taxon>
        <taxon>Oxalobacteraceae</taxon>
        <taxon>Telluria group</taxon>
        <taxon>Rugamonas</taxon>
    </lineage>
</organism>
<evidence type="ECO:0000256" key="3">
    <source>
        <dbReference type="PIRSR" id="PIRSR607837-1"/>
    </source>
</evidence>
<gene>
    <name evidence="4" type="ORF">H3H39_16550</name>
</gene>
<feature type="binding site" evidence="3">
    <location>
        <position position="130"/>
    </location>
    <ligand>
        <name>a divalent metal cation</name>
        <dbReference type="ChEBI" id="CHEBI:60240"/>
    </ligand>
</feature>
<dbReference type="PANTHER" id="PTHR37302:SF1">
    <property type="entry name" value="PROTEIN DINB"/>
    <property type="match status" value="1"/>
</dbReference>
<dbReference type="GO" id="GO:0046872">
    <property type="term" value="F:metal ion binding"/>
    <property type="evidence" value="ECO:0007669"/>
    <property type="project" value="UniProtKB-KW"/>
</dbReference>
<comment type="similarity">
    <text evidence="1">Belongs to the DinB family.</text>
</comment>
<sequence>MSCSMMKSLFGHKAWANTELFDVLETLTPGPDAHTAIRLMNHIYVVDRIFQAHLLGQPHGYDATNTKATPTLAELRGAVAEADAWYQEYVATLNEAALAEPLGFNFTDGDTGTMSREEMLMHVITHGAYHRGNVGQILKNAAIAPPRDLLTKFLHIAEPARRG</sequence>
<dbReference type="Proteomes" id="UP000573499">
    <property type="component" value="Unassembled WGS sequence"/>
</dbReference>
<dbReference type="PANTHER" id="PTHR37302">
    <property type="entry name" value="SLR1116 PROTEIN"/>
    <property type="match status" value="1"/>
</dbReference>
<evidence type="ECO:0000313" key="4">
    <source>
        <dbReference type="EMBL" id="MBA5688656.1"/>
    </source>
</evidence>